<feature type="compositionally biased region" description="Polar residues" evidence="1">
    <location>
        <begin position="1314"/>
        <end position="1334"/>
    </location>
</feature>
<dbReference type="InterPro" id="IPR051092">
    <property type="entry name" value="FYVE_RhoGEF_PH"/>
</dbReference>
<dbReference type="Proteomes" id="UP001151582">
    <property type="component" value="Unassembled WGS sequence"/>
</dbReference>
<evidence type="ECO:0000313" key="4">
    <source>
        <dbReference type="Proteomes" id="UP001151582"/>
    </source>
</evidence>
<feature type="compositionally biased region" description="Low complexity" evidence="1">
    <location>
        <begin position="1476"/>
        <end position="1485"/>
    </location>
</feature>
<feature type="compositionally biased region" description="Polar residues" evidence="1">
    <location>
        <begin position="1253"/>
        <end position="1267"/>
    </location>
</feature>
<dbReference type="OrthoDB" id="660555at2759"/>
<evidence type="ECO:0000256" key="1">
    <source>
        <dbReference type="SAM" id="MobiDB-lite"/>
    </source>
</evidence>
<feature type="compositionally biased region" description="Pro residues" evidence="1">
    <location>
        <begin position="974"/>
        <end position="983"/>
    </location>
</feature>
<reference evidence="3" key="1">
    <citation type="submission" date="2022-07" db="EMBL/GenBank/DDBJ databases">
        <title>Phylogenomic reconstructions and comparative analyses of Kickxellomycotina fungi.</title>
        <authorList>
            <person name="Reynolds N.K."/>
            <person name="Stajich J.E."/>
            <person name="Barry K."/>
            <person name="Grigoriev I.V."/>
            <person name="Crous P."/>
            <person name="Smith M.E."/>
        </authorList>
    </citation>
    <scope>NUCLEOTIDE SEQUENCE</scope>
    <source>
        <strain evidence="3">RSA 567</strain>
    </source>
</reference>
<dbReference type="PANTHER" id="PTHR12673:SF270">
    <property type="entry name" value="FYVE-TYPE DOMAIN-CONTAINING PROTEIN"/>
    <property type="match status" value="1"/>
</dbReference>
<dbReference type="EMBL" id="JANBQB010000560">
    <property type="protein sequence ID" value="KAJ1975166.1"/>
    <property type="molecule type" value="Genomic_DNA"/>
</dbReference>
<evidence type="ECO:0000313" key="3">
    <source>
        <dbReference type="EMBL" id="KAJ1975166.1"/>
    </source>
</evidence>
<dbReference type="SMART" id="SM00325">
    <property type="entry name" value="RhoGEF"/>
    <property type="match status" value="1"/>
</dbReference>
<proteinExistence type="predicted"/>
<feature type="region of interest" description="Disordered" evidence="1">
    <location>
        <begin position="1444"/>
        <end position="1485"/>
    </location>
</feature>
<dbReference type="GO" id="GO:0005737">
    <property type="term" value="C:cytoplasm"/>
    <property type="evidence" value="ECO:0007669"/>
    <property type="project" value="TreeGrafter"/>
</dbReference>
<feature type="compositionally biased region" description="Basic and acidic residues" evidence="1">
    <location>
        <begin position="1739"/>
        <end position="1750"/>
    </location>
</feature>
<dbReference type="PROSITE" id="PS50010">
    <property type="entry name" value="DH_2"/>
    <property type="match status" value="1"/>
</dbReference>
<evidence type="ECO:0000259" key="2">
    <source>
        <dbReference type="PROSITE" id="PS50010"/>
    </source>
</evidence>
<feature type="compositionally biased region" description="Low complexity" evidence="1">
    <location>
        <begin position="274"/>
        <end position="292"/>
    </location>
</feature>
<dbReference type="InterPro" id="IPR000219">
    <property type="entry name" value="DH_dom"/>
</dbReference>
<organism evidence="3 4">
    <name type="scientific">Dimargaris verticillata</name>
    <dbReference type="NCBI Taxonomy" id="2761393"/>
    <lineage>
        <taxon>Eukaryota</taxon>
        <taxon>Fungi</taxon>
        <taxon>Fungi incertae sedis</taxon>
        <taxon>Zoopagomycota</taxon>
        <taxon>Kickxellomycotina</taxon>
        <taxon>Dimargaritomycetes</taxon>
        <taxon>Dimargaritales</taxon>
        <taxon>Dimargaritaceae</taxon>
        <taxon>Dimargaris</taxon>
    </lineage>
</organism>
<feature type="region of interest" description="Disordered" evidence="1">
    <location>
        <begin position="234"/>
        <end position="334"/>
    </location>
</feature>
<feature type="region of interest" description="Disordered" evidence="1">
    <location>
        <begin position="1739"/>
        <end position="1791"/>
    </location>
</feature>
<protein>
    <recommendedName>
        <fullName evidence="2">DH domain-containing protein</fullName>
    </recommendedName>
</protein>
<feature type="region of interest" description="Disordered" evidence="1">
    <location>
        <begin position="1292"/>
        <end position="1355"/>
    </location>
</feature>
<feature type="compositionally biased region" description="Basic and acidic residues" evidence="1">
    <location>
        <begin position="1565"/>
        <end position="1574"/>
    </location>
</feature>
<name>A0A9W8B4B3_9FUNG</name>
<feature type="compositionally biased region" description="Polar residues" evidence="1">
    <location>
        <begin position="1751"/>
        <end position="1766"/>
    </location>
</feature>
<feature type="domain" description="DH" evidence="2">
    <location>
        <begin position="451"/>
        <end position="678"/>
    </location>
</feature>
<dbReference type="CDD" id="cd00160">
    <property type="entry name" value="RhoGEF"/>
    <property type="match status" value="1"/>
</dbReference>
<dbReference type="PANTHER" id="PTHR12673">
    <property type="entry name" value="FACIOGENITAL DYSPLASIA PROTEIN"/>
    <property type="match status" value="1"/>
</dbReference>
<gene>
    <name evidence="3" type="ORF">H4R34_004439</name>
</gene>
<feature type="compositionally biased region" description="Polar residues" evidence="1">
    <location>
        <begin position="1345"/>
        <end position="1355"/>
    </location>
</feature>
<keyword evidence="4" id="KW-1185">Reference proteome</keyword>
<feature type="region of interest" description="Disordered" evidence="1">
    <location>
        <begin position="538"/>
        <end position="563"/>
    </location>
</feature>
<sequence>MALGELTAKLLEQCGYRCHSEVHLTERPASLASLFPLSPSPSSPNDPGQTSSPRASYYDQTQPPSASLLYDHTSTNSAVQDVGQVEPDIPRFDNNTNGSVYSQLFWLNPLLPKDHLNFLGYFDTVGPICISVLHNRDAGWYHAFVRTPLKFSLVQIPVSRLRSAEAHQLLRYLPAKNPHKVILYYVLEAYFHQVDSDQRRYQSWVTRAELAEGSSDSLPQSFLDHTARTSNSLLQRVDTQDSDQTSPCPPPLEIPESIDSLTAMASSDGPSMVSITSSTAGSSTGAPSSIGTRRPSTTASTNAGSKSASLSRSENSEHTVQFNLPPRNSESTPVPSKLLVDMVLAIEPLNGESLKPALRNLEPQLIRRYHDVDIVVCVPTTDPASHLRFQRFLQLLGQPFNYQQLWATIPRTNVVPGASNTQTQSPDGIDTLEEILYRPTKARSLEDMAERRASIVKELIHTERSYVQKLQALVSVYVVPLRSASRSGKSHLIPTYMANAIFTNIEQVTAANEALLADLEKIDHENYVRDRAQRRHSKVGWADSASGSPVDDGLYSDPEMDGPQPPVHSVAQICLYHLDHFDVYKRYINGYQHALECSSQLEKKNDSYRHFLARGRDHPACQKLGLSDLLVMPVQRIPRYTLLLTDLLKNTPVNDPDHDLVQRALDRVHEIGQLAENQVADILTELHTIHGHVAECPASLISASRRLLVSIDATELDFSTSTILKHVTLYLFTDRIMIVERPPHITGSQSTSKKKVYKFLTWIDICSIEVFEATGPGSANRFFMQCIESPCLDPYWETKPLHAFSVSGTKDRQRWAQRFYAAHALRRSAIFNDDYTNPALTTGGPVAPSPSLDPQRRRHLLYRHFHRDEHQISFHVHFDLGTYVAAKRRSDLTLLYTDHTGPTTTDLANPNPVLQQFVDQMLLHPRGAHENPLMLGVIASQRGRLAMRMFNRASVPVHPSSPARTGSTGLPTASPAPPIPPPMRSSSLSHDSETDGTPQTSATVAAALARASRLFHPPPTNPKKSAKPATPTTANATLADTSSSITPPNALALAATLGNLSPVRTPRLVTSLTDLERALLDEVLLCKADLLISVAHLPCQQLYNRLFLESLFGLHLAPIQAYAYTAFTPLKRATTSQLAIASPGSFHYPPTCTTPGTQTSVHRAPSMGTITQPSTPSSTLSYPAAPHTGGPLGHATVIVNTMTPPNQTSSGLLRRARDWTSRLIRNKKSSSALNSHSSFAIAKDTGFRGPMASTANLPMPTSTSSSAVGPGLASLTEHASASVTQLPAFGHSANAVLPPRPNRPQPLHRPSFASVASTNDSDVTATGTAGNLSAPSDAGRVRGSVYSSNASATNSGPLSKLGITNHSFFAPLQGSSYFSVLGKYKVKSGTSRRNFSERRPQSMMVAPADPAASVTRPLQLGSLVSTPLSPRGPQPMSPFHVRSPAHLTPLGSPAISRPASPDRTPQRMRANTADTPSLPLPNINSSPLNLPTDLAGFDGSFSRALPGSPYQTRGRSFTTNDAGDMFFDRAYRASLPADAMGNPSNPTSPHITPPHSPVLAAKSIPDSHSDCLSDHTYENATQSSMLGLLSPDSTLSSRASRSHRSMSASAFLYKKALQELQRWDKAEEGELGAIHDDDSDDGGPYGTLSTLDTATATLDALDLTSSVSLRKPHDVWLKRLMSSSLAKAENAHGSVRHALPLGALVAAAHSPPARINPTSPSSRGPALTEASCLAMFSPHSDHREELDSSHETGPSLTVATSSSQHASPIATPTHMDAASSPDSPRWTVVNP</sequence>
<feature type="compositionally biased region" description="Polar residues" evidence="1">
    <location>
        <begin position="259"/>
        <end position="269"/>
    </location>
</feature>
<feature type="compositionally biased region" description="Polar residues" evidence="1">
    <location>
        <begin position="294"/>
        <end position="334"/>
    </location>
</feature>
<feature type="compositionally biased region" description="Polar residues" evidence="1">
    <location>
        <begin position="45"/>
        <end position="61"/>
    </location>
</feature>
<feature type="compositionally biased region" description="Low complexity" evidence="1">
    <location>
        <begin position="1027"/>
        <end position="1039"/>
    </location>
</feature>
<feature type="region of interest" description="Disordered" evidence="1">
    <location>
        <begin position="1014"/>
        <end position="1042"/>
    </location>
</feature>
<dbReference type="GO" id="GO:0035556">
    <property type="term" value="P:intracellular signal transduction"/>
    <property type="evidence" value="ECO:0007669"/>
    <property type="project" value="InterPro"/>
</dbReference>
<dbReference type="SUPFAM" id="SSF48065">
    <property type="entry name" value="DBL homology domain (DH-domain)"/>
    <property type="match status" value="1"/>
</dbReference>
<feature type="region of interest" description="Disordered" evidence="1">
    <location>
        <begin position="1388"/>
        <end position="1412"/>
    </location>
</feature>
<dbReference type="InterPro" id="IPR001331">
    <property type="entry name" value="GDS_CDC24_CS"/>
</dbReference>
<dbReference type="GO" id="GO:0005085">
    <property type="term" value="F:guanyl-nucleotide exchange factor activity"/>
    <property type="evidence" value="ECO:0007669"/>
    <property type="project" value="InterPro"/>
</dbReference>
<feature type="region of interest" description="Disordered" evidence="1">
    <location>
        <begin position="955"/>
        <end position="1000"/>
    </location>
</feature>
<accession>A0A9W8B4B3</accession>
<dbReference type="PROSITE" id="PS00741">
    <property type="entry name" value="DH_1"/>
    <property type="match status" value="1"/>
</dbReference>
<comment type="caution">
    <text evidence="3">The sequence shown here is derived from an EMBL/GenBank/DDBJ whole genome shotgun (WGS) entry which is preliminary data.</text>
</comment>
<feature type="region of interest" description="Disordered" evidence="1">
    <location>
        <begin position="1539"/>
        <end position="1574"/>
    </location>
</feature>
<feature type="region of interest" description="Disordered" evidence="1">
    <location>
        <begin position="1251"/>
        <end position="1271"/>
    </location>
</feature>
<feature type="region of interest" description="Disordered" evidence="1">
    <location>
        <begin position="33"/>
        <end position="61"/>
    </location>
</feature>
<dbReference type="Gene3D" id="1.20.900.10">
    <property type="entry name" value="Dbl homology (DH) domain"/>
    <property type="match status" value="1"/>
</dbReference>
<dbReference type="Pfam" id="PF00621">
    <property type="entry name" value="RhoGEF"/>
    <property type="match status" value="1"/>
</dbReference>
<dbReference type="InterPro" id="IPR035899">
    <property type="entry name" value="DBL_dom_sf"/>
</dbReference>